<proteinExistence type="predicted"/>
<keyword evidence="3" id="KW-1185">Reference proteome</keyword>
<dbReference type="Proteomes" id="UP001500620">
    <property type="component" value="Unassembled WGS sequence"/>
</dbReference>
<sequence>MRRAAGSCVTGRRLAVAAAKGIRTGPKTILRDAVGDEPPLQLGDPPYSGEPDWRPLTCWAMARAQSSDSVLVVSTSRSYTTPL</sequence>
<accession>A0ABP8DF58</accession>
<name>A0ABP8DF58_9ACTN</name>
<evidence type="ECO:0000256" key="1">
    <source>
        <dbReference type="SAM" id="MobiDB-lite"/>
    </source>
</evidence>
<gene>
    <name evidence="2" type="ORF">GCM10022255_059160</name>
</gene>
<feature type="region of interest" description="Disordered" evidence="1">
    <location>
        <begin position="29"/>
        <end position="48"/>
    </location>
</feature>
<reference evidence="3" key="1">
    <citation type="journal article" date="2019" name="Int. J. Syst. Evol. Microbiol.">
        <title>The Global Catalogue of Microorganisms (GCM) 10K type strain sequencing project: providing services to taxonomists for standard genome sequencing and annotation.</title>
        <authorList>
            <consortium name="The Broad Institute Genomics Platform"/>
            <consortium name="The Broad Institute Genome Sequencing Center for Infectious Disease"/>
            <person name="Wu L."/>
            <person name="Ma J."/>
        </authorList>
    </citation>
    <scope>NUCLEOTIDE SEQUENCE [LARGE SCALE GENOMIC DNA]</scope>
    <source>
        <strain evidence="3">JCM 17441</strain>
    </source>
</reference>
<comment type="caution">
    <text evidence="2">The sequence shown here is derived from an EMBL/GenBank/DDBJ whole genome shotgun (WGS) entry which is preliminary data.</text>
</comment>
<evidence type="ECO:0000313" key="3">
    <source>
        <dbReference type="Proteomes" id="UP001500620"/>
    </source>
</evidence>
<protein>
    <submittedName>
        <fullName evidence="2">Uncharacterized protein</fullName>
    </submittedName>
</protein>
<organism evidence="2 3">
    <name type="scientific">Dactylosporangium darangshiense</name>
    <dbReference type="NCBI Taxonomy" id="579108"/>
    <lineage>
        <taxon>Bacteria</taxon>
        <taxon>Bacillati</taxon>
        <taxon>Actinomycetota</taxon>
        <taxon>Actinomycetes</taxon>
        <taxon>Micromonosporales</taxon>
        <taxon>Micromonosporaceae</taxon>
        <taxon>Dactylosporangium</taxon>
    </lineage>
</organism>
<evidence type="ECO:0000313" key="2">
    <source>
        <dbReference type="EMBL" id="GAA4254442.1"/>
    </source>
</evidence>
<dbReference type="EMBL" id="BAABAT010000018">
    <property type="protein sequence ID" value="GAA4254442.1"/>
    <property type="molecule type" value="Genomic_DNA"/>
</dbReference>